<dbReference type="EMBL" id="LMTZ01000105">
    <property type="protein sequence ID" value="KST65687.1"/>
    <property type="molecule type" value="Genomic_DNA"/>
</dbReference>
<dbReference type="Proteomes" id="UP000053372">
    <property type="component" value="Unassembled WGS sequence"/>
</dbReference>
<name>A0A0V7ZMS1_9CYAN</name>
<keyword evidence="2" id="KW-1185">Reference proteome</keyword>
<sequence length="166" mass="18924">MGFWLKGTIDEVGCEGEGCVNCPYRIMDTESYACTAENYWSALYKAIALWKLLEDERGQQLYNLLKEEIEINIVDEVPVITLEKIKKVLSLLAGLDEALYAISEKDWFIKPEHIDYVLKNESDLVSSWQNTDGKWVHTLANSLSQVQGAEFFLKGALRVGREVELD</sequence>
<evidence type="ECO:0000313" key="1">
    <source>
        <dbReference type="EMBL" id="KST65687.1"/>
    </source>
</evidence>
<dbReference type="AlphaFoldDB" id="A0A0V7ZMS1"/>
<accession>A0A0V7ZMS1</accession>
<proteinExistence type="predicted"/>
<comment type="caution">
    <text evidence="1">The sequence shown here is derived from an EMBL/GenBank/DDBJ whole genome shotgun (WGS) entry which is preliminary data.</text>
</comment>
<protein>
    <submittedName>
        <fullName evidence="1">Uncharacterized protein</fullName>
    </submittedName>
</protein>
<evidence type="ECO:0000313" key="2">
    <source>
        <dbReference type="Proteomes" id="UP000053372"/>
    </source>
</evidence>
<reference evidence="1 2" key="1">
    <citation type="journal article" date="2015" name="Genome Announc.">
        <title>Draft Genome of the Euendolithic (true boring) Cyanobacterium Mastigocoleus testarum strain BC008.</title>
        <authorList>
            <person name="Guida B.S."/>
            <person name="Garcia-Pichel F."/>
        </authorList>
    </citation>
    <scope>NUCLEOTIDE SEQUENCE [LARGE SCALE GENOMIC DNA]</scope>
    <source>
        <strain evidence="1 2">BC008</strain>
    </source>
</reference>
<gene>
    <name evidence="1" type="ORF">BC008_22165</name>
</gene>
<organism evidence="1 2">
    <name type="scientific">Mastigocoleus testarum BC008</name>
    <dbReference type="NCBI Taxonomy" id="371196"/>
    <lineage>
        <taxon>Bacteria</taxon>
        <taxon>Bacillati</taxon>
        <taxon>Cyanobacteriota</taxon>
        <taxon>Cyanophyceae</taxon>
        <taxon>Nostocales</taxon>
        <taxon>Hapalosiphonaceae</taxon>
        <taxon>Mastigocoleus</taxon>
    </lineage>
</organism>
<dbReference type="RefSeq" id="WP_027844460.1">
    <property type="nucleotide sequence ID" value="NZ_LMTZ01000105.1"/>
</dbReference>